<keyword evidence="3" id="KW-1185">Reference proteome</keyword>
<dbReference type="Proteomes" id="UP001519460">
    <property type="component" value="Unassembled WGS sequence"/>
</dbReference>
<dbReference type="AlphaFoldDB" id="A0ABD0J6D7"/>
<dbReference type="EMBL" id="JACVVK020000612">
    <property type="protein sequence ID" value="KAK7462641.1"/>
    <property type="molecule type" value="Genomic_DNA"/>
</dbReference>
<evidence type="ECO:0000256" key="1">
    <source>
        <dbReference type="SAM" id="MobiDB-lite"/>
    </source>
</evidence>
<organism evidence="2 3">
    <name type="scientific">Batillaria attramentaria</name>
    <dbReference type="NCBI Taxonomy" id="370345"/>
    <lineage>
        <taxon>Eukaryota</taxon>
        <taxon>Metazoa</taxon>
        <taxon>Spiralia</taxon>
        <taxon>Lophotrochozoa</taxon>
        <taxon>Mollusca</taxon>
        <taxon>Gastropoda</taxon>
        <taxon>Caenogastropoda</taxon>
        <taxon>Sorbeoconcha</taxon>
        <taxon>Cerithioidea</taxon>
        <taxon>Batillariidae</taxon>
        <taxon>Batillaria</taxon>
    </lineage>
</organism>
<evidence type="ECO:0000313" key="3">
    <source>
        <dbReference type="Proteomes" id="UP001519460"/>
    </source>
</evidence>
<comment type="caution">
    <text evidence="2">The sequence shown here is derived from an EMBL/GenBank/DDBJ whole genome shotgun (WGS) entry which is preliminary data.</text>
</comment>
<proteinExistence type="predicted"/>
<evidence type="ECO:0000313" key="2">
    <source>
        <dbReference type="EMBL" id="KAK7462641.1"/>
    </source>
</evidence>
<protein>
    <submittedName>
        <fullName evidence="2">Uncharacterized protein</fullName>
    </submittedName>
</protein>
<sequence>MKPARATCGHQVRVSSADNGRGRFRTADQRDQSHTASSLGSLQTRRVQLCAARTNTKIEHTDDMSVTTVQLSSVTAQSINLIQSSVSQRLYRAIGDDDASLTALTLLAEGWIRRNRSCGGKTMSG</sequence>
<accession>A0ABD0J6D7</accession>
<name>A0ABD0J6D7_9CAEN</name>
<feature type="region of interest" description="Disordered" evidence="1">
    <location>
        <begin position="1"/>
        <end position="41"/>
    </location>
</feature>
<gene>
    <name evidence="2" type="ORF">BaRGS_00038321</name>
</gene>
<reference evidence="2 3" key="1">
    <citation type="journal article" date="2023" name="Sci. Data">
        <title>Genome assembly of the Korean intertidal mud-creeper Batillaria attramentaria.</title>
        <authorList>
            <person name="Patra A.K."/>
            <person name="Ho P.T."/>
            <person name="Jun S."/>
            <person name="Lee S.J."/>
            <person name="Kim Y."/>
            <person name="Won Y.J."/>
        </authorList>
    </citation>
    <scope>NUCLEOTIDE SEQUENCE [LARGE SCALE GENOMIC DNA]</scope>
    <source>
        <strain evidence="2">Wonlab-2016</strain>
    </source>
</reference>